<dbReference type="EMBL" id="BLLK01000005">
    <property type="protein sequence ID" value="GFH43554.1"/>
    <property type="molecule type" value="Genomic_DNA"/>
</dbReference>
<keyword evidence="7" id="KW-1185">Reference proteome</keyword>
<feature type="region of interest" description="Disordered" evidence="3">
    <location>
        <begin position="480"/>
        <end position="583"/>
    </location>
</feature>
<proteinExistence type="predicted"/>
<feature type="region of interest" description="Disordered" evidence="3">
    <location>
        <begin position="1892"/>
        <end position="1936"/>
    </location>
</feature>
<feature type="compositionally biased region" description="Low complexity" evidence="3">
    <location>
        <begin position="489"/>
        <end position="561"/>
    </location>
</feature>
<dbReference type="SUPFAM" id="SSF51110">
    <property type="entry name" value="alpha-D-mannose-specific plant lectins"/>
    <property type="match status" value="1"/>
</dbReference>
<feature type="region of interest" description="Disordered" evidence="3">
    <location>
        <begin position="3938"/>
        <end position="3972"/>
    </location>
</feature>
<feature type="compositionally biased region" description="Low complexity" evidence="3">
    <location>
        <begin position="1"/>
        <end position="14"/>
    </location>
</feature>
<feature type="compositionally biased region" description="Basic and acidic residues" evidence="3">
    <location>
        <begin position="3956"/>
        <end position="3968"/>
    </location>
</feature>
<keyword evidence="4" id="KW-0472">Membrane</keyword>
<dbReference type="InterPro" id="IPR018056">
    <property type="entry name" value="Kringle_CS"/>
</dbReference>
<feature type="compositionally biased region" description="Polar residues" evidence="3">
    <location>
        <begin position="132"/>
        <end position="155"/>
    </location>
</feature>
<name>A0AAD3CDD0_9STRA</name>
<keyword evidence="1" id="KW-0420">Kringle</keyword>
<dbReference type="SUPFAM" id="SSF57440">
    <property type="entry name" value="Kringle-like"/>
    <property type="match status" value="1"/>
</dbReference>
<dbReference type="InterPro" id="IPR038178">
    <property type="entry name" value="Kringle_sf"/>
</dbReference>
<feature type="region of interest" description="Disordered" evidence="3">
    <location>
        <begin position="3990"/>
        <end position="4068"/>
    </location>
</feature>
<feature type="region of interest" description="Disordered" evidence="3">
    <location>
        <begin position="1"/>
        <end position="53"/>
    </location>
</feature>
<feature type="transmembrane region" description="Helical" evidence="4">
    <location>
        <begin position="4089"/>
        <end position="4111"/>
    </location>
</feature>
<dbReference type="PANTHER" id="PTHR24216">
    <property type="entry name" value="PAXILLIN-RELATED"/>
    <property type="match status" value="1"/>
</dbReference>
<dbReference type="Gene3D" id="2.40.20.10">
    <property type="entry name" value="Plasminogen Kringle 4"/>
    <property type="match status" value="1"/>
</dbReference>
<feature type="region of interest" description="Disordered" evidence="3">
    <location>
        <begin position="132"/>
        <end position="156"/>
    </location>
</feature>
<feature type="compositionally biased region" description="Basic and acidic residues" evidence="3">
    <location>
        <begin position="3244"/>
        <end position="3259"/>
    </location>
</feature>
<evidence type="ECO:0000313" key="7">
    <source>
        <dbReference type="Proteomes" id="UP001054902"/>
    </source>
</evidence>
<comment type="caution">
    <text evidence="6">The sequence shown here is derived from an EMBL/GenBank/DDBJ whole genome shotgun (WGS) entry which is preliminary data.</text>
</comment>
<feature type="compositionally biased region" description="Basic and acidic residues" evidence="3">
    <location>
        <begin position="2487"/>
        <end position="2503"/>
    </location>
</feature>
<reference evidence="6 7" key="1">
    <citation type="journal article" date="2021" name="Sci. Rep.">
        <title>The genome of the diatom Chaetoceros tenuissimus carries an ancient integrated fragment of an extant virus.</title>
        <authorList>
            <person name="Hongo Y."/>
            <person name="Kimura K."/>
            <person name="Takaki Y."/>
            <person name="Yoshida Y."/>
            <person name="Baba S."/>
            <person name="Kobayashi G."/>
            <person name="Nagasaki K."/>
            <person name="Hano T."/>
            <person name="Tomaru Y."/>
        </authorList>
    </citation>
    <scope>NUCLEOTIDE SEQUENCE [LARGE SCALE GENOMIC DNA]</scope>
    <source>
        <strain evidence="6 7">NIES-3715</strain>
    </source>
</reference>
<dbReference type="Gene3D" id="2.90.10.30">
    <property type="match status" value="1"/>
</dbReference>
<evidence type="ECO:0000256" key="1">
    <source>
        <dbReference type="ARBA" id="ARBA00022572"/>
    </source>
</evidence>
<feature type="region of interest" description="Disordered" evidence="3">
    <location>
        <begin position="3195"/>
        <end position="3266"/>
    </location>
</feature>
<evidence type="ECO:0000259" key="5">
    <source>
        <dbReference type="PROSITE" id="PS50070"/>
    </source>
</evidence>
<dbReference type="InterPro" id="IPR013806">
    <property type="entry name" value="Kringle-like"/>
</dbReference>
<keyword evidence="2" id="KW-1015">Disulfide bond</keyword>
<protein>
    <recommendedName>
        <fullName evidence="5">Kringle domain-containing protein</fullName>
    </recommendedName>
</protein>
<evidence type="ECO:0000256" key="3">
    <source>
        <dbReference type="SAM" id="MobiDB-lite"/>
    </source>
</evidence>
<feature type="compositionally biased region" description="Basic and acidic residues" evidence="3">
    <location>
        <begin position="3195"/>
        <end position="3215"/>
    </location>
</feature>
<feature type="compositionally biased region" description="Low complexity" evidence="3">
    <location>
        <begin position="25"/>
        <end position="53"/>
    </location>
</feature>
<feature type="compositionally biased region" description="Basic and acidic residues" evidence="3">
    <location>
        <begin position="4002"/>
        <end position="4068"/>
    </location>
</feature>
<evidence type="ECO:0000256" key="2">
    <source>
        <dbReference type="ARBA" id="ARBA00023157"/>
    </source>
</evidence>
<dbReference type="PRINTS" id="PR00018">
    <property type="entry name" value="KRINGLE"/>
</dbReference>
<feature type="compositionally biased region" description="Low complexity" evidence="3">
    <location>
        <begin position="219"/>
        <end position="248"/>
    </location>
</feature>
<organism evidence="6 7">
    <name type="scientific">Chaetoceros tenuissimus</name>
    <dbReference type="NCBI Taxonomy" id="426638"/>
    <lineage>
        <taxon>Eukaryota</taxon>
        <taxon>Sar</taxon>
        <taxon>Stramenopiles</taxon>
        <taxon>Ochrophyta</taxon>
        <taxon>Bacillariophyta</taxon>
        <taxon>Coscinodiscophyceae</taxon>
        <taxon>Chaetocerotophycidae</taxon>
        <taxon>Chaetocerotales</taxon>
        <taxon>Chaetocerotaceae</taxon>
        <taxon>Chaetoceros</taxon>
    </lineage>
</organism>
<accession>A0AAD3CDD0</accession>
<dbReference type="SMART" id="SM00130">
    <property type="entry name" value="KR"/>
    <property type="match status" value="1"/>
</dbReference>
<gene>
    <name evidence="6" type="ORF">CTEN210_00027</name>
</gene>
<dbReference type="InterPro" id="IPR036426">
    <property type="entry name" value="Bulb-type_lectin_dom_sf"/>
</dbReference>
<dbReference type="PANTHER" id="PTHR24216:SF65">
    <property type="entry name" value="PAXILLIN-LIKE PROTEIN 1"/>
    <property type="match status" value="1"/>
</dbReference>
<evidence type="ECO:0000313" key="6">
    <source>
        <dbReference type="EMBL" id="GFH43554.1"/>
    </source>
</evidence>
<dbReference type="PROSITE" id="PS00021">
    <property type="entry name" value="KRINGLE_1"/>
    <property type="match status" value="1"/>
</dbReference>
<keyword evidence="4" id="KW-0812">Transmembrane</keyword>
<evidence type="ECO:0000256" key="4">
    <source>
        <dbReference type="SAM" id="Phobius"/>
    </source>
</evidence>
<dbReference type="Proteomes" id="UP001054902">
    <property type="component" value="Unassembled WGS sequence"/>
</dbReference>
<feature type="region of interest" description="Disordered" evidence="3">
    <location>
        <begin position="219"/>
        <end position="267"/>
    </location>
</feature>
<dbReference type="PROSITE" id="PS50070">
    <property type="entry name" value="KRINGLE_2"/>
    <property type="match status" value="1"/>
</dbReference>
<feature type="domain" description="Kringle" evidence="5">
    <location>
        <begin position="1335"/>
        <end position="1422"/>
    </location>
</feature>
<feature type="compositionally biased region" description="Polar residues" evidence="3">
    <location>
        <begin position="249"/>
        <end position="266"/>
    </location>
</feature>
<sequence length="4125" mass="459022">MSDSPSSRPSDKPSALPSLLPTNAPSVVPSASPSDFPSSIPSSKPSLLPSSEPTECVDELGWIVGGNPSNTSQPFAGMTCDELNAIEDIEPWCNAIMKQYNSTYLGKAVNEACCACDGSKFQTIFPSSVPSEKPSISNAPTMENYPSSQPSNQPTECVDEPEWFFVDSGGDRLGCQNLIVNYTIGIDHCERFQDIYFDSKNVNTACCICGGGINVSRAPSTVPSSSQAPSSTPSISSKPSPRPSDIPSNSPTISTQPTEFPSTNGLINDGSPCRYDRECRSGVCIYSDLLKFDRSYADRIPLEIEPSIMPSDISPVPSLTPSVSMKPSLTPTSDNGLRLLQDASPEITTNNLGVCEAGIFERSLKTTDFEFVSNKRYYSKNGTFYLVFELDSGNLVLRNVNGNVEWRAIEENSDILNRPGNTCFFQQSGNLVIFNQSKIPIWSLQPLLEVCQGECFIHESCVPGLKCWDQTTDTFLSDNRRRLSETTMPPSDVPSISPVPSISTAPSMGPSITSIPSESPSESPSGLPSESLFPSTNPSDSPSGLPSVTSTPSTTPTDLPSNKPSYQPSDLPSEFPSMTPVPGCSGPNEGYNVCIVEEYENKPLLGVIDEYNYFFRGENIDLCQGNCVVDDDCIDHLVCTEPVEGKVQGCNGLPNNAWKYCTYPSLRQLDADNDFQSNFGAFLRVEDTGVVSIYSGSKELMWNSVNGTNNQPYSTEEREPEDVSISNAKNMAFAGNYRHIGIIDELSEVLGSGHHANSNSLEIYGTTSIAYELAAPFEVSAKSTLSFDVNLGTDIKALGICPDDGKTARFPGDGRVASFCLMIGGSSPTSVFNTKYVKSLSNDVASQQHFEFRLIDLFPSRTKVKFIGIVQVAKENVVSELKSTIENFNLSDDVGISSRRLNNEVGEPCSEYPCPCPAGQLAVTKRPGIHYKRYDSGDACTNPADVLTEITKNEGEDCDEPNECRSGICGDNFKCASRTIRVREKDYPYKQIDEVGWGVCESGCSSDDDCNGSALTCKKGLQAGSIVPGCLGTSTENKNYCVEENPEQFEIQYSGYYGELHDSTISTAGGGSSSGRGGSFVEHSKITLYGDVWKTYILPESKAYHVTGNTWVSFIFELTEAAEGHAICFDENDNPDTYAGYEKRCIALAGTEFNSWDEAHVHKHVWQYDGDRRIVHVHEKIGHFFYRTSSLINYIAFIQDNDANPFQGVSSFWDIEFYEVQPESVWTFLPGLPPVEVIDGSLQNITLVDSTMSYNGKFQAVIMEECIESDRKESLSRELKEFNPNDVNKTVPFRKVVCFQAGCESMVMHTDLNVTFPFMDDNHEKSGWIGRDCNDCYCGNHDDQRDYRGTIQTTPGNFGNTCECRYWNGDDRDDYPDGGLKNNYCRNPSRNKRAWCYIKRSGVAGGGCRPVQGWKYCDIPDCDENNWKRDYSCPADMLAVYLEHHPHDNKLRKVHCARVNNSSPQGIVVGPNSTDIPSAKYFSSSQYSEGEGECKEGYLVAGIECQDLSDQKGCTHIRLICRRVTFVKERKVEMSLRLYSKSNSWGEETHKEILETDILPIKNEVSDCRTEDPDLELQKDLEGLGFSKSGTDLFFFDKQDTNNVKKYDYHVNADGTLTRKATYETSFRPGNLDAKPSSVTKPNNFGEFVVAVQHSEGNKVAISAPSTDDPENDINKSVGAIAIYNKPANDWNLVGTVYGEENNFKLGEKLLHFETEHDLKVISSKHESSYASDVLTQCPQYAEKQCDESDPEADPDNPPDCDTDCRCKEGYVTVNNNGYLKTVVKGSEYCTLAFFSSHVIHEVDDKGETVLTIAFEQPKEDDKKFNSIKDFNYDSEDYLEYKQKLVGAIEEEGARIRISLSQFSKDSNNPEKIELNFDTNEGIQNVQLHIPIPDDESAPSASPSVSALPSVTPSDTPSSVPSQSPSDDPSAVSEFRTPSPTFIASTISPTSSPVAIAEIPPGNTPEVKFLGLRPGKRYLVSLSLDENIRFPIVTSCSCQSLTSSEQTGRPGELRIEQTNGHVTFIFRDQSKCESGFSFTRFDGFAEFVDDSRQATTFSRDYSFQAPMQCGSIIAPGVAASDDLRTSKLEVGKVYSYCVRSINENGYMDQVVNTQVERSITSSSAFCSTHRVQWESSISGIVTTDLDAGSLPIENVRVSWQLQDESGNDIQCEGCTGEVMTDNGGVFEIPFNIRDSVLYGKNDVEIPVKLFFSKVTTSGTIEIPHRFLCNEGQDICDSANGNKIYLRHLYFDTPLHIYDDTNVPFTGKVTIHGTECPIIGARACPLYKRIFAGNTEALVGPQCVDTDSNGFFIAPVVVGSVIHGVRIEYEEHEFEKTSENKWPYETGVSITEEGFYVRNDFQDVSKARLFVEVAGGLCDLNLGISEIQIRVKGCHEDLQKRGYLGEPKEQNTVRGVYDDVPAHFLEVKVLNVRKNTESKEEIGEVKRYFNGEDPVVRTIDLLNTAEEDDAEDELIVTEDKGSTGTDTSEVKDKSSYRSSEERKETVRFQYDGTLEMKFQVSDESDSYDNENCDADVDTISGRSFHVVQYMSLVPIDMQLRYKILENLYCNYVDPEKHKLSIESNLGMDRNAGFDAFYEKLPSEREKELISICSSIAPPGGEASGPCLISIDSEEEFSGKRKFELVAGRPNISKGVEEPYYSKNVNIRVVGGANNVQHRADFFIEGQFSKGSGDSFAIPTYQPVMILRDPPGGGSTASYNNIRSSVRIYNKHDKTSNDGEVTLALGFVIHPDTDLCTGTAVGGFLASCKETVGGETAKENGNKQEISSTAADSSKTITNSFSTTWSYTTSSDPSIAGEDSDVFVVPNLNVFYTEVFIVSWDQSNPTERGCAAKTDGDSFPSTVVFDIDAPDNKPAFTFYSRHHIKTTKIPEISKGVDSQLGIVERVRRSVQDGEAKDAKICCDQGTGEDIRKGFCLEGFAEDVTMRACKQDDLDQEILDFREIFDAELQWTSILASADATKEKAINESYGNVLNWFKQQEKYQYFNSGENDEDDKERVRMETGKTEYSQLAPQSLTDIMNPLDSETNPLVANKKSAQANRIQFSGASGSYTLTLDRASSTEYSTMACQDPSIRKALDVWSKLIGFGGTLRDKAFQELAQRYSPQGQINNELKQKVKLDDAKQSEQRMAAIEKNTAEIDAKRNEIAKLNFQLEKAEENGDLQQQKELTKQIVQADKDLQEAKDKNSKLRKDAVDSEAKKLKRQNAVEFPDEDDEEPIKRKNAMYEQRQSESDGDKHAPDRKQSYVAEDTGKKQVWKGGGFLENTIKNVGFAFSAGPIVVASMLAGCNFEIKSEAAPADLDLSTTIFGVGVEAGFFGDFQAVITHEATRTDDESEETSVSFELSDPDIDDEFVVDIYYDEFYGTFIFNTVAGRSKCVWEKGTGRSEDPSLRSYNSASSFIYPNEKMVFEVEMNNLGRTGDSFFYVTQEASSRNLDVRIDASRDVDENGHVIQLYRDKPVIKQIIITRGFTVRGEEGYEFPEISLTLKSKCEADMNIRQNTKDGMYVTIPLFNHVDEDGTRKLKWIEPCPKINWIGNLKRDRSFLVNLESLQNNVEGHAHVNVEIYNPFASKGKTMKNAFDNGTLKNVLLRYREKGATSWKDIAQAATPSGTLQDMDFLKPEFGIEEDDFGVASLFWRLDTVPQGNLEIMLETKCEAPSGAPAEVKGFQEEIISGVYDIIRPEQYGTKALPLRNDVLIGEEVVVLFTESIRCSKPYPFRIRVDINGTEYTNLRIGENIQVNCDRNKLGFQLKNLDFTVIAGKNFTVEISRVEDEARNEIALPIKFAKRFADLDSESASTAFRFLTARSNCVQDEIHKETQNIRNEIASKVGLDTSDRIQIHDLACHGENEVIADAEILPESQGRNLKNDGTLSKNSYELVQVLQGTKETMRFVNEGSRSLLKEDSYSVHSIEIIPSARDRELYQSSPEEALEESRLMSYNPDKETADKSETESIHIGNNGGQELITILKNEGEKMEKVEGEMSTLKRQLEKEKEDEISALKRELEKEKEDEARREDERMRRENERMRHEDERMTDLKRELEKEKEEDRRHEDERMAELMRELKESRSEDMKSMFMFQVGMVVLGCVATGLAIYIHFTRARKASDSTNSLV</sequence>
<feature type="region of interest" description="Disordered" evidence="3">
    <location>
        <begin position="2469"/>
        <end position="2503"/>
    </location>
</feature>
<feature type="compositionally biased region" description="Low complexity" evidence="3">
    <location>
        <begin position="1898"/>
        <end position="1933"/>
    </location>
</feature>
<keyword evidence="4" id="KW-1133">Transmembrane helix</keyword>
<dbReference type="InterPro" id="IPR000001">
    <property type="entry name" value="Kringle"/>
</dbReference>